<evidence type="ECO:0008006" key="3">
    <source>
        <dbReference type="Google" id="ProtNLM"/>
    </source>
</evidence>
<reference evidence="1 2" key="1">
    <citation type="submission" date="2020-08" db="EMBL/GenBank/DDBJ databases">
        <title>Genomic Encyclopedia of Type Strains, Phase III (KMG-III): the genomes of soil and plant-associated and newly described type strains.</title>
        <authorList>
            <person name="Whitman W."/>
        </authorList>
    </citation>
    <scope>NUCLEOTIDE SEQUENCE [LARGE SCALE GENOMIC DNA]</scope>
    <source>
        <strain evidence="1 2">CECT 8234</strain>
    </source>
</reference>
<dbReference type="RefSeq" id="WP_183558827.1">
    <property type="nucleotide sequence ID" value="NZ_CBCSLB010000004.1"/>
</dbReference>
<dbReference type="Proteomes" id="UP000518605">
    <property type="component" value="Unassembled WGS sequence"/>
</dbReference>
<sequence length="137" mass="15561">MIPISSVLESREQHFLQTKELLESRQFTLGGNWEYDGGSFDRSLDESHKVWLRIPFEVVAGHIDSGEADNEATIKMGTPYVLKHLYREGNDPEASVRVVGALFDQFQAPTDPDAHIEPKWIDQAKAALDEVERLFPH</sequence>
<name>A0A7W5C3V4_9BACL</name>
<dbReference type="EMBL" id="JACHXW010000002">
    <property type="protein sequence ID" value="MBB3150621.1"/>
    <property type="molecule type" value="Genomic_DNA"/>
</dbReference>
<dbReference type="AlphaFoldDB" id="A0A7W5C3V4"/>
<evidence type="ECO:0000313" key="2">
    <source>
        <dbReference type="Proteomes" id="UP000518605"/>
    </source>
</evidence>
<organism evidence="1 2">
    <name type="scientific">Paenibacillus endophyticus</name>
    <dbReference type="NCBI Taxonomy" id="1294268"/>
    <lineage>
        <taxon>Bacteria</taxon>
        <taxon>Bacillati</taxon>
        <taxon>Bacillota</taxon>
        <taxon>Bacilli</taxon>
        <taxon>Bacillales</taxon>
        <taxon>Paenibacillaceae</taxon>
        <taxon>Paenibacillus</taxon>
    </lineage>
</organism>
<dbReference type="SUPFAM" id="SSF160755">
    <property type="entry name" value="YugN-like"/>
    <property type="match status" value="1"/>
</dbReference>
<dbReference type="InterPro" id="IPR014967">
    <property type="entry name" value="Uncharacterised_YugN-like"/>
</dbReference>
<accession>A0A7W5C3V4</accession>
<comment type="caution">
    <text evidence="1">The sequence shown here is derived from an EMBL/GenBank/DDBJ whole genome shotgun (WGS) entry which is preliminary data.</text>
</comment>
<dbReference type="InterPro" id="IPR036491">
    <property type="entry name" value="YugN-like_sf"/>
</dbReference>
<evidence type="ECO:0000313" key="1">
    <source>
        <dbReference type="EMBL" id="MBB3150621.1"/>
    </source>
</evidence>
<dbReference type="Gene3D" id="3.30.310.100">
    <property type="entry name" value="YugN-like"/>
    <property type="match status" value="1"/>
</dbReference>
<proteinExistence type="predicted"/>
<gene>
    <name evidence="1" type="ORF">FHS16_000655</name>
</gene>
<dbReference type="Pfam" id="PF08868">
    <property type="entry name" value="YugN"/>
    <property type="match status" value="1"/>
</dbReference>
<protein>
    <recommendedName>
        <fullName evidence="3">YugN-like family protein</fullName>
    </recommendedName>
</protein>
<keyword evidence="2" id="KW-1185">Reference proteome</keyword>